<comment type="caution">
    <text evidence="2">The sequence shown here is derived from an EMBL/GenBank/DDBJ whole genome shotgun (WGS) entry which is preliminary data.</text>
</comment>
<dbReference type="GO" id="GO:0016491">
    <property type="term" value="F:oxidoreductase activity"/>
    <property type="evidence" value="ECO:0007669"/>
    <property type="project" value="InterPro"/>
</dbReference>
<sequence>MMKYYKYKDLLLISEETLSNKFTNITEEEGLNLNRKAYYLGKRPLNSFRSYFKVSSIKELYNEDLNVIIKEKEEENKLCKVLSNLSFINLNVDNWEEIIEDKSSKKYRINIVGLGDVGGTLLTGLRLLGADVVENIGIYDLDKNKVNRWYFEANQIYDTNNTDMPKIIKINEDELFDCDLFIFCVSVFVPEVGDEKKDVRMVQFEGNKKVISIYSKMARKANFKGDFAVVSDPVDLLCKVVFNESNKNENGDFDFKGLSSHQIRGYGLGVMNGRAAFYANESNIDYESDGRAFGPHGEGLIIANSIENYDENISSFLTEKTKTANLEVRASGFKPYIAPALSSGAVSILAYLRGQWHYSTSFLGGVFMGIKNRTTESGIELETYNMPEELLNKLKHTYSYLNALYN</sequence>
<dbReference type="Proteomes" id="UP000031366">
    <property type="component" value="Unassembled WGS sequence"/>
</dbReference>
<protein>
    <submittedName>
        <fullName evidence="2">Lactate/malate dehydrogenase, NAD binding domain protein</fullName>
    </submittedName>
</protein>
<evidence type="ECO:0000313" key="2">
    <source>
        <dbReference type="EMBL" id="KIE45125.1"/>
    </source>
</evidence>
<name>A0A0C1UC46_9CLOT</name>
<feature type="domain" description="Lactate/malate dehydrogenase N-terminal" evidence="1">
    <location>
        <begin position="108"/>
        <end position="250"/>
    </location>
</feature>
<dbReference type="STRING" id="29341.RSJ17_04385"/>
<reference evidence="2 3" key="1">
    <citation type="journal article" date="2015" name="Infect. Genet. Evol.">
        <title>Genomic sequences of six botulinum neurotoxin-producing strains representing three clostridial species illustrate the mobility and diversity of botulinum neurotoxin genes.</title>
        <authorList>
            <person name="Smith T.J."/>
            <person name="Hill K.K."/>
            <person name="Xie G."/>
            <person name="Foley B.T."/>
            <person name="Williamson C.H."/>
            <person name="Foster J.T."/>
            <person name="Johnson S.L."/>
            <person name="Chertkov O."/>
            <person name="Teshima H."/>
            <person name="Gibbons H.S."/>
            <person name="Johnsky L.A."/>
            <person name="Karavis M.A."/>
            <person name="Smith L.A."/>
        </authorList>
    </citation>
    <scope>NUCLEOTIDE SEQUENCE [LARGE SCALE GENOMIC DNA]</scope>
    <source>
        <strain evidence="2 3">CDC 2741</strain>
    </source>
</reference>
<proteinExistence type="predicted"/>
<dbReference type="AlphaFoldDB" id="A0A0C1UC46"/>
<dbReference type="InterPro" id="IPR001236">
    <property type="entry name" value="Lactate/malate_DH_N"/>
</dbReference>
<dbReference type="InterPro" id="IPR036291">
    <property type="entry name" value="NAD(P)-bd_dom_sf"/>
</dbReference>
<evidence type="ECO:0000313" key="3">
    <source>
        <dbReference type="Proteomes" id="UP000031366"/>
    </source>
</evidence>
<dbReference type="SUPFAM" id="SSF51735">
    <property type="entry name" value="NAD(P)-binding Rossmann-fold domains"/>
    <property type="match status" value="1"/>
</dbReference>
<dbReference type="EMBL" id="AYSO01000020">
    <property type="protein sequence ID" value="KIE45125.1"/>
    <property type="molecule type" value="Genomic_DNA"/>
</dbReference>
<dbReference type="Gene3D" id="3.40.50.720">
    <property type="entry name" value="NAD(P)-binding Rossmann-like Domain"/>
    <property type="match status" value="1"/>
</dbReference>
<accession>A0A0C1UC46</accession>
<evidence type="ECO:0000259" key="1">
    <source>
        <dbReference type="Pfam" id="PF00056"/>
    </source>
</evidence>
<keyword evidence="3" id="KW-1185">Reference proteome</keyword>
<dbReference type="Pfam" id="PF00056">
    <property type="entry name" value="Ldh_1_N"/>
    <property type="match status" value="1"/>
</dbReference>
<organism evidence="2 3">
    <name type="scientific">Clostridium argentinense CDC 2741</name>
    <dbReference type="NCBI Taxonomy" id="1418104"/>
    <lineage>
        <taxon>Bacteria</taxon>
        <taxon>Bacillati</taxon>
        <taxon>Bacillota</taxon>
        <taxon>Clostridia</taxon>
        <taxon>Eubacteriales</taxon>
        <taxon>Clostridiaceae</taxon>
        <taxon>Clostridium</taxon>
    </lineage>
</organism>
<gene>
    <name evidence="2" type="ORF">U732_315</name>
</gene>